<feature type="domain" description="Glycosyltransferase subfamily 4-like N-terminal" evidence="2">
    <location>
        <begin position="15"/>
        <end position="172"/>
    </location>
</feature>
<dbReference type="EC" id="2.4.1.250" evidence="3"/>
<dbReference type="Gene3D" id="3.40.50.2000">
    <property type="entry name" value="Glycogen Phosphorylase B"/>
    <property type="match status" value="2"/>
</dbReference>
<dbReference type="InterPro" id="IPR028098">
    <property type="entry name" value="Glyco_trans_4-like_N"/>
</dbReference>
<dbReference type="Proteomes" id="UP000321353">
    <property type="component" value="Chromosome"/>
</dbReference>
<evidence type="ECO:0000313" key="4">
    <source>
        <dbReference type="Proteomes" id="UP000321353"/>
    </source>
</evidence>
<organism evidence="3 4">
    <name type="scientific">Stieleria maiorica</name>
    <dbReference type="NCBI Taxonomy" id="2795974"/>
    <lineage>
        <taxon>Bacteria</taxon>
        <taxon>Pseudomonadati</taxon>
        <taxon>Planctomycetota</taxon>
        <taxon>Planctomycetia</taxon>
        <taxon>Pirellulales</taxon>
        <taxon>Pirellulaceae</taxon>
        <taxon>Stieleria</taxon>
    </lineage>
</organism>
<dbReference type="AlphaFoldDB" id="A0A5B9MJK3"/>
<dbReference type="EMBL" id="CP036264">
    <property type="protein sequence ID" value="QEG01054.1"/>
    <property type="molecule type" value="Genomic_DNA"/>
</dbReference>
<keyword evidence="3" id="KW-0808">Transferase</keyword>
<reference evidence="3 4" key="1">
    <citation type="submission" date="2019-02" db="EMBL/GenBank/DDBJ databases">
        <title>Planctomycetal bacteria perform biofilm scaping via a novel small molecule.</title>
        <authorList>
            <person name="Jeske O."/>
            <person name="Boedeker C."/>
            <person name="Wiegand S."/>
            <person name="Breitling P."/>
            <person name="Kallscheuer N."/>
            <person name="Jogler M."/>
            <person name="Rohde M."/>
            <person name="Petersen J."/>
            <person name="Medema M.H."/>
            <person name="Surup F."/>
            <person name="Jogler C."/>
        </authorList>
    </citation>
    <scope>NUCLEOTIDE SEQUENCE [LARGE SCALE GENOMIC DNA]</scope>
    <source>
        <strain evidence="3 4">Mal15</strain>
    </source>
</reference>
<dbReference type="Pfam" id="PF00534">
    <property type="entry name" value="Glycos_transf_1"/>
    <property type="match status" value="1"/>
</dbReference>
<keyword evidence="4" id="KW-1185">Reference proteome</keyword>
<sequence length="407" mass="45601">MKVLQVVSSMNPDQGGVCQGIRNTLPAMASFDCDSDVVCLDGVDDTYGVADSFRVIRLGERIGPWAYSKKLRGWLKKSLADYDVVVINGLWTYHSYAVTSVISELRREGVTNLPRVYVMPHGMLDPWFQRHPSRRLKAYRNWVYWKAAEHRTVRYADGMLFTCRKELELAREPFRPYCPKKEVNVGYGVPSPPGFGPQMKSAFLDACPQAVDRPYLLFISRIHPKKGVDLLLRAYAEIAKSKKGTDVIPLLVVAGPCDSAYAQEMKELARQLHLLAATPTVNDNSTPQVVFPGMLRGDAKWGAFYGCEAFVLPSHQENFGIAVVEALACAKPVLISKQVNIWDEIQECQACLVDDDTQAGTNRLIDRWLHLSPESQREMGQAALRCYQQHYRPESVAARFVTALSGA</sequence>
<keyword evidence="3" id="KW-0328">Glycosyltransferase</keyword>
<evidence type="ECO:0000259" key="2">
    <source>
        <dbReference type="Pfam" id="PF13579"/>
    </source>
</evidence>
<feature type="domain" description="Glycosyl transferase family 1" evidence="1">
    <location>
        <begin position="211"/>
        <end position="383"/>
    </location>
</feature>
<protein>
    <submittedName>
        <fullName evidence="3">D-inositol 3-phosphate glycosyltransferase</fullName>
        <ecNumber evidence="3">2.4.1.250</ecNumber>
    </submittedName>
</protein>
<dbReference type="Pfam" id="PF13579">
    <property type="entry name" value="Glyco_trans_4_4"/>
    <property type="match status" value="1"/>
</dbReference>
<proteinExistence type="predicted"/>
<dbReference type="KEGG" id="smam:Mal15_51300"/>
<gene>
    <name evidence="3" type="primary">mshA_7</name>
    <name evidence="3" type="ORF">Mal15_51300</name>
</gene>
<dbReference type="PANTHER" id="PTHR45947">
    <property type="entry name" value="SULFOQUINOVOSYL TRANSFERASE SQD2"/>
    <property type="match status" value="1"/>
</dbReference>
<name>A0A5B9MJK3_9BACT</name>
<evidence type="ECO:0000259" key="1">
    <source>
        <dbReference type="Pfam" id="PF00534"/>
    </source>
</evidence>
<accession>A0A5B9MJK3</accession>
<dbReference type="PANTHER" id="PTHR45947:SF3">
    <property type="entry name" value="SULFOQUINOVOSYL TRANSFERASE SQD2"/>
    <property type="match status" value="1"/>
</dbReference>
<dbReference type="SUPFAM" id="SSF53756">
    <property type="entry name" value="UDP-Glycosyltransferase/glycogen phosphorylase"/>
    <property type="match status" value="1"/>
</dbReference>
<dbReference type="InterPro" id="IPR050194">
    <property type="entry name" value="Glycosyltransferase_grp1"/>
</dbReference>
<dbReference type="InterPro" id="IPR001296">
    <property type="entry name" value="Glyco_trans_1"/>
</dbReference>
<dbReference type="GO" id="GO:0102710">
    <property type="term" value="F:D-inositol-3-phosphate glycosyltransferase activity"/>
    <property type="evidence" value="ECO:0007669"/>
    <property type="project" value="UniProtKB-EC"/>
</dbReference>
<evidence type="ECO:0000313" key="3">
    <source>
        <dbReference type="EMBL" id="QEG01054.1"/>
    </source>
</evidence>